<evidence type="ECO:0000256" key="7">
    <source>
        <dbReference type="ARBA" id="ARBA00023306"/>
    </source>
</evidence>
<proteinExistence type="inferred from homology"/>
<sequence length="90" mass="10755">MSELKGVFLAGLSVMLLLSALSVIYSKYQTRRIFIEIQRMEKLLDHYEVEWGRLQLELTMLTEENRVEIEARNRLKLIMPERDKIIYIKP</sequence>
<comment type="subunit">
    <text evidence="8">Part of a complex composed of FtsB, FtsL and FtsQ.</text>
</comment>
<dbReference type="Pfam" id="PF04999">
    <property type="entry name" value="FtsL"/>
    <property type="match status" value="1"/>
</dbReference>
<dbReference type="AlphaFoldDB" id="A0AAU7NXL3"/>
<keyword evidence="3 8" id="KW-0132">Cell division</keyword>
<organism evidence="10 11">
    <name type="scientific">Methylomarinum roseum</name>
    <dbReference type="NCBI Taxonomy" id="3067653"/>
    <lineage>
        <taxon>Bacteria</taxon>
        <taxon>Pseudomonadati</taxon>
        <taxon>Pseudomonadota</taxon>
        <taxon>Gammaproteobacteria</taxon>
        <taxon>Methylococcales</taxon>
        <taxon>Methylococcaceae</taxon>
        <taxon>Methylomarinum</taxon>
    </lineage>
</organism>
<evidence type="ECO:0000313" key="10">
    <source>
        <dbReference type="EMBL" id="XBS21732.1"/>
    </source>
</evidence>
<dbReference type="KEGG" id="mech:Q9L42_006305"/>
<keyword evidence="7 8" id="KW-0131">Cell cycle</keyword>
<evidence type="ECO:0000256" key="8">
    <source>
        <dbReference type="HAMAP-Rule" id="MF_00910"/>
    </source>
</evidence>
<protein>
    <recommendedName>
        <fullName evidence="8 9">Cell division protein FtsL</fullName>
    </recommendedName>
</protein>
<evidence type="ECO:0000256" key="4">
    <source>
        <dbReference type="ARBA" id="ARBA00022692"/>
    </source>
</evidence>
<keyword evidence="5 8" id="KW-1133">Transmembrane helix</keyword>
<keyword evidence="4 8" id="KW-0812">Transmembrane</keyword>
<name>A0AAU7NXL3_9GAMM</name>
<evidence type="ECO:0000313" key="11">
    <source>
        <dbReference type="Proteomes" id="UP001225378"/>
    </source>
</evidence>
<dbReference type="RefSeq" id="WP_305909274.1">
    <property type="nucleotide sequence ID" value="NZ_CP157743.1"/>
</dbReference>
<dbReference type="InterPro" id="IPR011922">
    <property type="entry name" value="Cell_div_FtsL"/>
</dbReference>
<accession>A0AAU7NXL3</accession>
<dbReference type="NCBIfam" id="TIGR02209">
    <property type="entry name" value="ftsL_broad"/>
    <property type="match status" value="1"/>
</dbReference>
<dbReference type="EMBL" id="CP157743">
    <property type="protein sequence ID" value="XBS21732.1"/>
    <property type="molecule type" value="Genomic_DNA"/>
</dbReference>
<keyword evidence="11" id="KW-1185">Reference proteome</keyword>
<dbReference type="HAMAP" id="MF_00910">
    <property type="entry name" value="FtsL"/>
    <property type="match status" value="1"/>
</dbReference>
<keyword evidence="8" id="KW-0997">Cell inner membrane</keyword>
<dbReference type="Proteomes" id="UP001225378">
    <property type="component" value="Chromosome"/>
</dbReference>
<comment type="similarity">
    <text evidence="8">Belongs to the FtsL family.</text>
</comment>
<dbReference type="GO" id="GO:0032153">
    <property type="term" value="C:cell division site"/>
    <property type="evidence" value="ECO:0007669"/>
    <property type="project" value="UniProtKB-UniRule"/>
</dbReference>
<reference evidence="10 11" key="1">
    <citation type="journal article" date="2024" name="Microbiology">
        <title>Methylomarinum rosea sp. nov., a novel halophilic methanotrophic bacterium from the hypersaline Lake Elton.</title>
        <authorList>
            <person name="Suleimanov R.Z."/>
            <person name="Oshkin I.Y."/>
            <person name="Danilova O.V."/>
            <person name="Suzina N.E."/>
            <person name="Dedysh S.N."/>
        </authorList>
    </citation>
    <scope>NUCLEOTIDE SEQUENCE [LARGE SCALE GENOMIC DNA]</scope>
    <source>
        <strain evidence="10 11">Ch1-1</strain>
    </source>
</reference>
<evidence type="ECO:0000256" key="6">
    <source>
        <dbReference type="ARBA" id="ARBA00023136"/>
    </source>
</evidence>
<dbReference type="PANTHER" id="PTHR37479:SF1">
    <property type="entry name" value="CELL DIVISION PROTEIN FTSL"/>
    <property type="match status" value="1"/>
</dbReference>
<evidence type="ECO:0000256" key="2">
    <source>
        <dbReference type="ARBA" id="ARBA00022475"/>
    </source>
</evidence>
<comment type="subcellular location">
    <subcellularLocation>
        <location evidence="8">Cell inner membrane</location>
        <topology evidence="8">Single-pass type II membrane protein</topology>
    </subcellularLocation>
    <subcellularLocation>
        <location evidence="1">Cell membrane</location>
        <topology evidence="1">Single-pass type II membrane protein</topology>
    </subcellularLocation>
    <text evidence="8">Localizes to the division septum where it forms a ring structure.</text>
</comment>
<evidence type="ECO:0000256" key="5">
    <source>
        <dbReference type="ARBA" id="ARBA00022989"/>
    </source>
</evidence>
<comment type="function">
    <text evidence="8">Essential cell division protein. May link together the upstream cell division proteins, which are predominantly cytoplasmic, with the downstream cell division proteins, which are predominantly periplasmic.</text>
</comment>
<keyword evidence="2 8" id="KW-1003">Cell membrane</keyword>
<dbReference type="PANTHER" id="PTHR37479">
    <property type="entry name" value="CELL DIVISION PROTEIN FTSL"/>
    <property type="match status" value="1"/>
</dbReference>
<evidence type="ECO:0000256" key="3">
    <source>
        <dbReference type="ARBA" id="ARBA00022618"/>
    </source>
</evidence>
<evidence type="ECO:0000256" key="9">
    <source>
        <dbReference type="NCBIfam" id="TIGR02209"/>
    </source>
</evidence>
<dbReference type="GO" id="GO:0043093">
    <property type="term" value="P:FtsZ-dependent cytokinesis"/>
    <property type="evidence" value="ECO:0007669"/>
    <property type="project" value="UniProtKB-UniRule"/>
</dbReference>
<dbReference type="GO" id="GO:0005886">
    <property type="term" value="C:plasma membrane"/>
    <property type="evidence" value="ECO:0007669"/>
    <property type="project" value="UniProtKB-SubCell"/>
</dbReference>
<keyword evidence="6 8" id="KW-0472">Membrane</keyword>
<gene>
    <name evidence="8 10" type="primary">ftsL</name>
    <name evidence="10" type="ORF">Q9L42_006305</name>
</gene>
<evidence type="ECO:0000256" key="1">
    <source>
        <dbReference type="ARBA" id="ARBA00004401"/>
    </source>
</evidence>